<accession>A0A9P8Q2V6</accession>
<dbReference type="Gene3D" id="3.40.50.720">
    <property type="entry name" value="NAD(P)-binding Rossmann-like Domain"/>
    <property type="match status" value="1"/>
</dbReference>
<dbReference type="InterPro" id="IPR013149">
    <property type="entry name" value="ADH-like_C"/>
</dbReference>
<keyword evidence="1" id="KW-0560">Oxidoreductase</keyword>
<sequence length="367" mass="39963">MSITVKKYLLNQYATFDSSVNLNYESPDATFKFEQSTLDISNPNLLQDDEIFYETIYLSNDPAQKGWFTAAKDSYLPPTPLGQPAPAHGIAKILKSKNAQFPEGSYFMGKVNWVTHGIVNPAKSMVFPVDPTQVQKLSHFLSVFGSTGMTAYVAAFKYSEVKPEDEGKVWLITGAAGAVGAALVHIVANCFKPKLILAVAGGPDKVEFVESLGPNVKGVDYKSASYDEDFSKALGGDKIDVFVDQVGGEILNKASLHMQTFGKIVQVGAISGYNGGVSSYFTNYAVAVITKRLRIQGFVLVDDLKDMKKIVGHMIELFQTGKLDVSKFSETIVDATGEKFTEIPELWGGLFTGANKGKYITQVAKLE</sequence>
<evidence type="ECO:0008006" key="6">
    <source>
        <dbReference type="Google" id="ProtNLM"/>
    </source>
</evidence>
<dbReference type="Pfam" id="PF00107">
    <property type="entry name" value="ADH_zinc_N"/>
    <property type="match status" value="1"/>
</dbReference>
<comment type="caution">
    <text evidence="4">The sequence shown here is derived from an EMBL/GenBank/DDBJ whole genome shotgun (WGS) entry which is preliminary data.</text>
</comment>
<proteinExistence type="predicted"/>
<dbReference type="Pfam" id="PF16884">
    <property type="entry name" value="ADH_N_2"/>
    <property type="match status" value="1"/>
</dbReference>
<dbReference type="OrthoDB" id="809632at2759"/>
<dbReference type="Proteomes" id="UP000774326">
    <property type="component" value="Unassembled WGS sequence"/>
</dbReference>
<gene>
    <name evidence="4" type="ORF">WICPIJ_005837</name>
</gene>
<organism evidence="4 5">
    <name type="scientific">Wickerhamomyces pijperi</name>
    <name type="common">Yeast</name>
    <name type="synonym">Pichia pijperi</name>
    <dbReference type="NCBI Taxonomy" id="599730"/>
    <lineage>
        <taxon>Eukaryota</taxon>
        <taxon>Fungi</taxon>
        <taxon>Dikarya</taxon>
        <taxon>Ascomycota</taxon>
        <taxon>Saccharomycotina</taxon>
        <taxon>Saccharomycetes</taxon>
        <taxon>Phaffomycetales</taxon>
        <taxon>Wickerhamomycetaceae</taxon>
        <taxon>Wickerhamomyces</taxon>
    </lineage>
</organism>
<protein>
    <recommendedName>
        <fullName evidence="6">Enoyl reductase (ER) domain-containing protein</fullName>
    </recommendedName>
</protein>
<dbReference type="InterPro" id="IPR041694">
    <property type="entry name" value="ADH_N_2"/>
</dbReference>
<evidence type="ECO:0000259" key="2">
    <source>
        <dbReference type="Pfam" id="PF00107"/>
    </source>
</evidence>
<dbReference type="SUPFAM" id="SSF50129">
    <property type="entry name" value="GroES-like"/>
    <property type="match status" value="1"/>
</dbReference>
<name>A0A9P8Q2V6_WICPI</name>
<evidence type="ECO:0000259" key="3">
    <source>
        <dbReference type="Pfam" id="PF16884"/>
    </source>
</evidence>
<reference evidence="4" key="2">
    <citation type="submission" date="2021-01" db="EMBL/GenBank/DDBJ databases">
        <authorList>
            <person name="Schikora-Tamarit M.A."/>
        </authorList>
    </citation>
    <scope>NUCLEOTIDE SEQUENCE</scope>
    <source>
        <strain evidence="4">CBS2887</strain>
    </source>
</reference>
<evidence type="ECO:0000313" key="5">
    <source>
        <dbReference type="Proteomes" id="UP000774326"/>
    </source>
</evidence>
<dbReference type="EMBL" id="JAEUBG010003211">
    <property type="protein sequence ID" value="KAH3683192.1"/>
    <property type="molecule type" value="Genomic_DNA"/>
</dbReference>
<dbReference type="Gene3D" id="3.90.180.10">
    <property type="entry name" value="Medium-chain alcohol dehydrogenases, catalytic domain"/>
    <property type="match status" value="1"/>
</dbReference>
<dbReference type="PANTHER" id="PTHR43205">
    <property type="entry name" value="PROSTAGLANDIN REDUCTASE"/>
    <property type="match status" value="1"/>
</dbReference>
<dbReference type="PANTHER" id="PTHR43205:SF19">
    <property type="entry name" value="ENOYL REDUCTASE (ER) DOMAIN-CONTAINING PROTEIN"/>
    <property type="match status" value="1"/>
</dbReference>
<dbReference type="InterPro" id="IPR045010">
    <property type="entry name" value="MDR_fam"/>
</dbReference>
<dbReference type="CDD" id="cd05288">
    <property type="entry name" value="PGDH"/>
    <property type="match status" value="1"/>
</dbReference>
<dbReference type="InterPro" id="IPR011032">
    <property type="entry name" value="GroES-like_sf"/>
</dbReference>
<keyword evidence="5" id="KW-1185">Reference proteome</keyword>
<dbReference type="GO" id="GO:0016628">
    <property type="term" value="F:oxidoreductase activity, acting on the CH-CH group of donors, NAD or NADP as acceptor"/>
    <property type="evidence" value="ECO:0007669"/>
    <property type="project" value="InterPro"/>
</dbReference>
<feature type="domain" description="Oxidoreductase N-terminal" evidence="3">
    <location>
        <begin position="29"/>
        <end position="123"/>
    </location>
</feature>
<dbReference type="InterPro" id="IPR036291">
    <property type="entry name" value="NAD(P)-bd_dom_sf"/>
</dbReference>
<evidence type="ECO:0000256" key="1">
    <source>
        <dbReference type="ARBA" id="ARBA00023002"/>
    </source>
</evidence>
<reference evidence="4" key="1">
    <citation type="journal article" date="2021" name="Open Biol.">
        <title>Shared evolutionary footprints suggest mitochondrial oxidative damage underlies multiple complex I losses in fungi.</title>
        <authorList>
            <person name="Schikora-Tamarit M.A."/>
            <person name="Marcet-Houben M."/>
            <person name="Nosek J."/>
            <person name="Gabaldon T."/>
        </authorList>
    </citation>
    <scope>NUCLEOTIDE SEQUENCE</scope>
    <source>
        <strain evidence="4">CBS2887</strain>
    </source>
</reference>
<feature type="domain" description="Alcohol dehydrogenase-like C-terminal" evidence="2">
    <location>
        <begin position="188"/>
        <end position="309"/>
    </location>
</feature>
<dbReference type="SUPFAM" id="SSF51735">
    <property type="entry name" value="NAD(P)-binding Rossmann-fold domains"/>
    <property type="match status" value="1"/>
</dbReference>
<evidence type="ECO:0000313" key="4">
    <source>
        <dbReference type="EMBL" id="KAH3683192.1"/>
    </source>
</evidence>
<dbReference type="AlphaFoldDB" id="A0A9P8Q2V6"/>